<gene>
    <name evidence="3" type="ORF">D8I35_00860</name>
</gene>
<accession>A0A3M6QXT6</accession>
<sequence>MRRKQTLLSTSLALVLAGCASLAPDYERPAAPVPQQWSTPAGSSASATAVEWQLPDWREVFIDARLQQVIATALAHNRDLRVALLNIEQARAQYRIQDAAQWPTVNAAGGQSAARSASGTTSRNYSAEVGLSSWELDLFGRVRSLRDQALQSYLATAETQRSTRLSLIAEVASQWLNVAAYQQQLALARQTLQSQQRSLALTQLRHDEGMVSGVDLASMQASVETARADVASYDTTLAQARNALDLLVGAPIPEALLPAPEQPLADLVALAPLPARLDSSVLLQRPDVLAAEYELQAANANIGAARAAFFPSFSLTTSAGVGSSTLSDLFNGASRIWSFVPNITVPIFSAGALQAELDVATLSRDITVAEYEKAIQTAFSEVADALDERARIDARLDAQRALVVATARSHTLADARWREGVDSSLEALTAQRNLYSAEQGLISLALTEATNRVMLYKVLGGEATGEASGEPLTARTTTTGDAGR</sequence>
<keyword evidence="2" id="KW-0812">Transmembrane</keyword>
<name>A0A3M6QXT6_9BURK</name>
<dbReference type="RefSeq" id="WP_122225842.1">
    <property type="nucleotide sequence ID" value="NZ_RDQO01000001.1"/>
</dbReference>
<dbReference type="NCBIfam" id="TIGR01845">
    <property type="entry name" value="outer_NodT"/>
    <property type="match status" value="1"/>
</dbReference>
<dbReference type="InterPro" id="IPR003423">
    <property type="entry name" value="OMP_efflux"/>
</dbReference>
<comment type="caution">
    <text evidence="3">The sequence shown here is derived from an EMBL/GenBank/DDBJ whole genome shotgun (WGS) entry which is preliminary data.</text>
</comment>
<evidence type="ECO:0000313" key="4">
    <source>
        <dbReference type="Proteomes" id="UP000278006"/>
    </source>
</evidence>
<feature type="signal peptide" evidence="2">
    <location>
        <begin position="1"/>
        <end position="23"/>
    </location>
</feature>
<comment type="similarity">
    <text evidence="1 2">Belongs to the outer membrane factor (OMF) (TC 1.B.17) family.</text>
</comment>
<keyword evidence="2" id="KW-1134">Transmembrane beta strand</keyword>
<reference evidence="3 4" key="1">
    <citation type="submission" date="2018-10" db="EMBL/GenBank/DDBJ databases">
        <title>Draft genome of Cortibacter populi DSM10536.</title>
        <authorList>
            <person name="Bernier A.-M."/>
            <person name="Bernard K."/>
        </authorList>
    </citation>
    <scope>NUCLEOTIDE SEQUENCE [LARGE SCALE GENOMIC DNA]</scope>
    <source>
        <strain evidence="3 4">DSM 105136</strain>
    </source>
</reference>
<keyword evidence="2" id="KW-0449">Lipoprotein</keyword>
<keyword evidence="2" id="KW-0732">Signal</keyword>
<dbReference type="PANTHER" id="PTHR30203:SF32">
    <property type="entry name" value="CATION EFFLUX SYSTEM PROTEIN CUSC"/>
    <property type="match status" value="1"/>
</dbReference>
<dbReference type="InterPro" id="IPR010131">
    <property type="entry name" value="MdtP/NodT-like"/>
</dbReference>
<keyword evidence="4" id="KW-1185">Reference proteome</keyword>
<organism evidence="3 4">
    <name type="scientific">Corticibacter populi</name>
    <dbReference type="NCBI Taxonomy" id="1550736"/>
    <lineage>
        <taxon>Bacteria</taxon>
        <taxon>Pseudomonadati</taxon>
        <taxon>Pseudomonadota</taxon>
        <taxon>Betaproteobacteria</taxon>
        <taxon>Burkholderiales</taxon>
        <taxon>Comamonadaceae</taxon>
        <taxon>Corticibacter</taxon>
    </lineage>
</organism>
<dbReference type="GO" id="GO:0005886">
    <property type="term" value="C:plasma membrane"/>
    <property type="evidence" value="ECO:0007669"/>
    <property type="project" value="UniProtKB-SubCell"/>
</dbReference>
<dbReference type="GO" id="GO:0015562">
    <property type="term" value="F:efflux transmembrane transporter activity"/>
    <property type="evidence" value="ECO:0007669"/>
    <property type="project" value="InterPro"/>
</dbReference>
<protein>
    <submittedName>
        <fullName evidence="3">Efflux transporter outer membrane subunit</fullName>
    </submittedName>
</protein>
<evidence type="ECO:0000256" key="2">
    <source>
        <dbReference type="RuleBase" id="RU362097"/>
    </source>
</evidence>
<dbReference type="OrthoDB" id="9770517at2"/>
<comment type="subcellular location">
    <subcellularLocation>
        <location evidence="2">Cell membrane</location>
        <topology evidence="2">Lipid-anchor</topology>
    </subcellularLocation>
</comment>
<keyword evidence="2" id="KW-0564">Palmitate</keyword>
<dbReference type="PROSITE" id="PS51257">
    <property type="entry name" value="PROKAR_LIPOPROTEIN"/>
    <property type="match status" value="1"/>
</dbReference>
<dbReference type="SUPFAM" id="SSF56954">
    <property type="entry name" value="Outer membrane efflux proteins (OEP)"/>
    <property type="match status" value="1"/>
</dbReference>
<evidence type="ECO:0000313" key="3">
    <source>
        <dbReference type="EMBL" id="RMX07721.1"/>
    </source>
</evidence>
<dbReference type="Gene3D" id="2.20.200.10">
    <property type="entry name" value="Outer membrane efflux proteins (OEP)"/>
    <property type="match status" value="1"/>
</dbReference>
<proteinExistence type="inferred from homology"/>
<dbReference type="PANTHER" id="PTHR30203">
    <property type="entry name" value="OUTER MEMBRANE CATION EFFLUX PROTEIN"/>
    <property type="match status" value="1"/>
</dbReference>
<dbReference type="Gene3D" id="1.20.1600.10">
    <property type="entry name" value="Outer membrane efflux proteins (OEP)"/>
    <property type="match status" value="1"/>
</dbReference>
<keyword evidence="2" id="KW-0472">Membrane</keyword>
<dbReference type="AlphaFoldDB" id="A0A3M6QXT6"/>
<dbReference type="Proteomes" id="UP000278006">
    <property type="component" value="Unassembled WGS sequence"/>
</dbReference>
<dbReference type="EMBL" id="RDQO01000001">
    <property type="protein sequence ID" value="RMX07721.1"/>
    <property type="molecule type" value="Genomic_DNA"/>
</dbReference>
<dbReference type="Pfam" id="PF02321">
    <property type="entry name" value="OEP"/>
    <property type="match status" value="2"/>
</dbReference>
<feature type="chain" id="PRO_5017855387" evidence="2">
    <location>
        <begin position="24"/>
        <end position="484"/>
    </location>
</feature>
<evidence type="ECO:0000256" key="1">
    <source>
        <dbReference type="ARBA" id="ARBA00007613"/>
    </source>
</evidence>